<protein>
    <recommendedName>
        <fullName evidence="4">DUF222 domain-containing protein</fullName>
    </recommendedName>
</protein>
<sequence>MTAMTDVLIPTLEDAREAHAAVVDRFLADVTMTPPGAQRQRLERQVTAAQEQLERIEERLRKMRSPRGLPSAAAHLMRIGIRSAVRAPMLPLEVAVELARGQNRASEYRLLKNTEDEYAAAARALATCQAGKDIAEQLHDQETADLLAALRRQDEQLLETLEENLAQQARAVATAANGHRPAPAETDEERSLLDNVVRTARLAAIQLRTALRWSTRRVRDTAEGAWREIPGPTRMAREVQGAVTREQHLPIPEFGRLDITEIQQRLCGLSQTELTVIEGYERAHGTRPGVLNAINRLREAEPWVGYDAMAPERIKIHLHDVTDNLVRRVLEYERRHRQRNTVINAAEAVLQTAPEATHRAEEEAQGKVSREEDLPIRDYSRLSTTEIEQHLRGLSRPDLAVIQGYERTHACRQVILDAIEQLCGPGEPWTGYDAMDPDVIVSRLDRVPVSLARQVMEYERRHQQRQRIISAAQIRIPM</sequence>
<dbReference type="Gene3D" id="1.20.1260.10">
    <property type="match status" value="1"/>
</dbReference>
<dbReference type="InterPro" id="IPR012347">
    <property type="entry name" value="Ferritin-like"/>
</dbReference>
<dbReference type="EMBL" id="JAVREY010000084">
    <property type="protein sequence ID" value="MDT0468787.1"/>
    <property type="molecule type" value="Genomic_DNA"/>
</dbReference>
<reference evidence="3" key="1">
    <citation type="submission" date="2023-07" db="EMBL/GenBank/DDBJ databases">
        <title>30 novel species of actinomycetes from the DSMZ collection.</title>
        <authorList>
            <person name="Nouioui I."/>
        </authorList>
    </citation>
    <scope>NUCLEOTIDE SEQUENCE [LARGE SCALE GENOMIC DNA]</scope>
    <source>
        <strain evidence="3">DSM 41699</strain>
    </source>
</reference>
<accession>A0ABU2U6D1</accession>
<proteinExistence type="predicted"/>
<evidence type="ECO:0000313" key="3">
    <source>
        <dbReference type="Proteomes" id="UP001183809"/>
    </source>
</evidence>
<dbReference type="Proteomes" id="UP001183809">
    <property type="component" value="Unassembled WGS sequence"/>
</dbReference>
<keyword evidence="1" id="KW-0175">Coiled coil</keyword>
<dbReference type="RefSeq" id="WP_311700231.1">
    <property type="nucleotide sequence ID" value="NZ_JAVREY010000084.1"/>
</dbReference>
<evidence type="ECO:0008006" key="4">
    <source>
        <dbReference type="Google" id="ProtNLM"/>
    </source>
</evidence>
<gene>
    <name evidence="2" type="ORF">RM764_38410</name>
</gene>
<feature type="coiled-coil region" evidence="1">
    <location>
        <begin position="144"/>
        <end position="171"/>
    </location>
</feature>
<organism evidence="2 3">
    <name type="scientific">Streptomyces gibsoniae</name>
    <dbReference type="NCBI Taxonomy" id="3075529"/>
    <lineage>
        <taxon>Bacteria</taxon>
        <taxon>Bacillati</taxon>
        <taxon>Actinomycetota</taxon>
        <taxon>Actinomycetes</taxon>
        <taxon>Kitasatosporales</taxon>
        <taxon>Streptomycetaceae</taxon>
        <taxon>Streptomyces</taxon>
    </lineage>
</organism>
<comment type="caution">
    <text evidence="2">The sequence shown here is derived from an EMBL/GenBank/DDBJ whole genome shotgun (WGS) entry which is preliminary data.</text>
</comment>
<evidence type="ECO:0000313" key="2">
    <source>
        <dbReference type="EMBL" id="MDT0468787.1"/>
    </source>
</evidence>
<keyword evidence="3" id="KW-1185">Reference proteome</keyword>
<evidence type="ECO:0000256" key="1">
    <source>
        <dbReference type="SAM" id="Coils"/>
    </source>
</evidence>
<name>A0ABU2U6D1_9ACTN</name>